<proteinExistence type="predicted"/>
<dbReference type="InterPro" id="IPR031599">
    <property type="entry name" value="ABC_tran_2"/>
</dbReference>
<feature type="transmembrane region" description="Helical" evidence="1">
    <location>
        <begin position="323"/>
        <end position="342"/>
    </location>
</feature>
<dbReference type="Pfam" id="PF16949">
    <property type="entry name" value="ABC_tran_2"/>
    <property type="match status" value="1"/>
</dbReference>
<sequence length="550" mass="62280">MKRTLLSPFLLSNRNRFFPAGRFPTRTTSLLLFAITLCLGCYFLTVKVVHYFHSQNELGIILSLKIFQMAWIVMFAMLVFSAMVSAVSTLFLSQDNEIILSAPVPPQELYFMRYLTTTVYTSWMMVIFSIPVFGAYGQVFNAGPLYWPLMLCTVVATAFTGTGIAMAITIVLVNLFPARRTKDIIIYLSLCFGLLIYLMFRMLRPEELVNPEKYGHFVEYLSAISTPAGPLVPAAWSANLLSTYLLDREVDWLLLGLIIWTVPTLYLAGQWAMKRFFFSGFNKSQESFGGHIRFGVSRYYKRGIWRWIWIKETKIFLRDSTEWSQLFMIGALVVVYLYNFKVLPVDRSPIQEEYVANVVSFLNIGLVGFMVTSLSARFVYPAVGSEGGAFAMILSAPLAVRSYLLSKCVFYAVPFTVFSLFLVIVSDHLLHITGPMWWFSIGISLLATWTVVSLAISFGALYTDFKEENKAAALGGMGAILYLFTSMTVLFVVIFSGALPIYRIMKQWLRGLPISPENIAWTAAWAFFALLLTVSTCVIFFRKAVKRLEV</sequence>
<feature type="transmembrane region" description="Helical" evidence="1">
    <location>
        <begin position="145"/>
        <end position="172"/>
    </location>
</feature>
<accession>A0A8J6TFL9</accession>
<dbReference type="Proteomes" id="UP000614424">
    <property type="component" value="Unassembled WGS sequence"/>
</dbReference>
<organism evidence="2 3">
    <name type="scientific">Candidatus Desulfobia pelagia</name>
    <dbReference type="NCBI Taxonomy" id="2841692"/>
    <lineage>
        <taxon>Bacteria</taxon>
        <taxon>Pseudomonadati</taxon>
        <taxon>Thermodesulfobacteriota</taxon>
        <taxon>Desulfobulbia</taxon>
        <taxon>Desulfobulbales</taxon>
        <taxon>Desulfobulbaceae</taxon>
        <taxon>Candidatus Desulfobia</taxon>
    </lineage>
</organism>
<dbReference type="EMBL" id="JACNJZ010000094">
    <property type="protein sequence ID" value="MBC8317632.1"/>
    <property type="molecule type" value="Genomic_DNA"/>
</dbReference>
<feature type="transmembrane region" description="Helical" evidence="1">
    <location>
        <begin position="519"/>
        <end position="541"/>
    </location>
</feature>
<feature type="transmembrane region" description="Helical" evidence="1">
    <location>
        <begin position="69"/>
        <end position="93"/>
    </location>
</feature>
<name>A0A8J6TFL9_9BACT</name>
<protein>
    <submittedName>
        <fullName evidence="2">Uncharacterized protein</fullName>
    </submittedName>
</protein>
<feature type="transmembrane region" description="Helical" evidence="1">
    <location>
        <begin position="253"/>
        <end position="273"/>
    </location>
</feature>
<evidence type="ECO:0000313" key="2">
    <source>
        <dbReference type="EMBL" id="MBC8317632.1"/>
    </source>
</evidence>
<feature type="transmembrane region" description="Helical" evidence="1">
    <location>
        <begin position="378"/>
        <end position="396"/>
    </location>
</feature>
<feature type="transmembrane region" description="Helical" evidence="1">
    <location>
        <begin position="114"/>
        <end position="133"/>
    </location>
</feature>
<evidence type="ECO:0000256" key="1">
    <source>
        <dbReference type="SAM" id="Phobius"/>
    </source>
</evidence>
<feature type="transmembrane region" description="Helical" evidence="1">
    <location>
        <begin position="437"/>
        <end position="462"/>
    </location>
</feature>
<feature type="transmembrane region" description="Helical" evidence="1">
    <location>
        <begin position="184"/>
        <end position="200"/>
    </location>
</feature>
<feature type="transmembrane region" description="Helical" evidence="1">
    <location>
        <begin position="408"/>
        <end position="425"/>
    </location>
</feature>
<comment type="caution">
    <text evidence="2">The sequence shown here is derived from an EMBL/GenBank/DDBJ whole genome shotgun (WGS) entry which is preliminary data.</text>
</comment>
<feature type="transmembrane region" description="Helical" evidence="1">
    <location>
        <begin position="474"/>
        <end position="499"/>
    </location>
</feature>
<gene>
    <name evidence="2" type="ORF">H8E41_06970</name>
</gene>
<feature type="transmembrane region" description="Helical" evidence="1">
    <location>
        <begin position="30"/>
        <end position="49"/>
    </location>
</feature>
<feature type="transmembrane region" description="Helical" evidence="1">
    <location>
        <begin position="220"/>
        <end position="241"/>
    </location>
</feature>
<keyword evidence="1" id="KW-1133">Transmembrane helix</keyword>
<reference evidence="2 3" key="1">
    <citation type="submission" date="2020-08" db="EMBL/GenBank/DDBJ databases">
        <title>Bridging the membrane lipid divide: bacteria of the FCB group superphylum have the potential to synthesize archaeal ether lipids.</title>
        <authorList>
            <person name="Villanueva L."/>
            <person name="Von Meijenfeldt F.A.B."/>
            <person name="Westbye A.B."/>
            <person name="Yadav S."/>
            <person name="Hopmans E.C."/>
            <person name="Dutilh B.E."/>
            <person name="Sinninghe Damste J.S."/>
        </authorList>
    </citation>
    <scope>NUCLEOTIDE SEQUENCE [LARGE SCALE GENOMIC DNA]</scope>
    <source>
        <strain evidence="2">NIOZ-UU47</strain>
    </source>
</reference>
<dbReference type="AlphaFoldDB" id="A0A8J6TFL9"/>
<evidence type="ECO:0000313" key="3">
    <source>
        <dbReference type="Proteomes" id="UP000614424"/>
    </source>
</evidence>
<keyword evidence="1" id="KW-0472">Membrane</keyword>
<keyword evidence="1" id="KW-0812">Transmembrane</keyword>
<feature type="transmembrane region" description="Helical" evidence="1">
    <location>
        <begin position="354"/>
        <end position="372"/>
    </location>
</feature>